<protein>
    <recommendedName>
        <fullName evidence="1">Dipeptidase</fullName>
        <ecNumber evidence="1">3.4.13.19</ecNumber>
    </recommendedName>
</protein>
<dbReference type="STRING" id="214684.Q5KJN6"/>
<keyword evidence="1" id="KW-0862">Zinc</keyword>
<dbReference type="GO" id="GO:0006508">
    <property type="term" value="P:proteolysis"/>
    <property type="evidence" value="ECO:0007669"/>
    <property type="project" value="UniProtKB-KW"/>
</dbReference>
<evidence type="ECO:0000256" key="2">
    <source>
        <dbReference type="SAM" id="MobiDB-lite"/>
    </source>
</evidence>
<keyword evidence="1" id="KW-0479">Metal-binding</keyword>
<dbReference type="EMBL" id="AE017343">
    <property type="protein sequence ID" value="AAW42505.1"/>
    <property type="molecule type" value="Genomic_DNA"/>
</dbReference>
<dbReference type="HOGENOM" id="CLU_031404_4_0_1"/>
<accession>Q5KJN6</accession>
<evidence type="ECO:0000313" key="4">
    <source>
        <dbReference type="Proteomes" id="UP000002149"/>
    </source>
</evidence>
<keyword evidence="1" id="KW-0224">Dipeptidase</keyword>
<dbReference type="InterPro" id="IPR032466">
    <property type="entry name" value="Metal_Hydrolase"/>
</dbReference>
<evidence type="ECO:0000313" key="3">
    <source>
        <dbReference type="EMBL" id="AAW42505.1"/>
    </source>
</evidence>
<dbReference type="PANTHER" id="PTHR10443:SF12">
    <property type="entry name" value="DIPEPTIDASE"/>
    <property type="match status" value="1"/>
</dbReference>
<dbReference type="Gene3D" id="3.20.20.140">
    <property type="entry name" value="Metal-dependent hydrolases"/>
    <property type="match status" value="1"/>
</dbReference>
<dbReference type="AlphaFoldDB" id="Q5KJN6"/>
<dbReference type="GeneID" id="3256833"/>
<evidence type="ECO:0000256" key="1">
    <source>
        <dbReference type="RuleBase" id="RU341113"/>
    </source>
</evidence>
<dbReference type="GO" id="GO:0016805">
    <property type="term" value="F:dipeptidase activity"/>
    <property type="evidence" value="ECO:0000318"/>
    <property type="project" value="GO_Central"/>
</dbReference>
<comment type="similarity">
    <text evidence="1">Belongs to the metallo-dependent hydrolases superfamily. Peptidase M19 family.</text>
</comment>
<dbReference type="PROSITE" id="PS51365">
    <property type="entry name" value="RENAL_DIPEPTIDASE_2"/>
    <property type="match status" value="1"/>
</dbReference>
<comment type="cofactor">
    <cofactor evidence="1">
        <name>Zn(2+)</name>
        <dbReference type="ChEBI" id="CHEBI:29105"/>
    </cofactor>
</comment>
<dbReference type="Proteomes" id="UP000002149">
    <property type="component" value="Chromosome 3"/>
</dbReference>
<organism evidence="3 4">
    <name type="scientific">Cryptococcus deneoformans (strain JEC21 / ATCC MYA-565)</name>
    <name type="common">Cryptococcus neoformans var. neoformans serotype D</name>
    <dbReference type="NCBI Taxonomy" id="214684"/>
    <lineage>
        <taxon>Eukaryota</taxon>
        <taxon>Fungi</taxon>
        <taxon>Dikarya</taxon>
        <taxon>Basidiomycota</taxon>
        <taxon>Agaricomycotina</taxon>
        <taxon>Tremellomycetes</taxon>
        <taxon>Tremellales</taxon>
        <taxon>Cryptococcaceae</taxon>
        <taxon>Cryptococcus</taxon>
        <taxon>Cryptococcus neoformans species complex</taxon>
    </lineage>
</organism>
<dbReference type="PANTHER" id="PTHR10443">
    <property type="entry name" value="MICROSOMAL DIPEPTIDASE"/>
    <property type="match status" value="1"/>
</dbReference>
<accession>Q55WL0</accession>
<dbReference type="OrthoDB" id="445695at2759"/>
<dbReference type="CDD" id="cd01301">
    <property type="entry name" value="rDP_like"/>
    <property type="match status" value="1"/>
</dbReference>
<keyword evidence="1" id="KW-0482">Metalloprotease</keyword>
<feature type="region of interest" description="Disordered" evidence="2">
    <location>
        <begin position="404"/>
        <end position="433"/>
    </location>
</feature>
<dbReference type="KEGG" id="cne:CNC05890"/>
<sequence length="433" mass="47769">MAEQTPLLSPSPSTVSAPPAARRRTSLLLALATLLLLAAGLSVGLVVRHAHKEPSDVLERAKLYLKASPVIDGHIDLPEFARAVYGNNIEKFDLRGALPGHFDIPRAREGHLGAFFWSIFTECRDTNGDDFMNPTFEVRDALEQLDVSNNLISKYSDTFAVARTADQVEWAIKHGKIASLFGLEGAHMLGNSLAVLRMYHQLGVRYMTLTHSCNNAFADSAGIFGDVKERWGGLSPLGKELVPEMNRLGIFIDLSHVSDQTALQALDLTEAPVILSHSCARHFNKMNRNVPDEVLARLGSGKGKVDGVVMVNFFPVFASPNPDLVDVAYIADEIEYIANKTSRDHVGIGSDYDGIESVPKGLEDVSKYPYLFAELIKRGWSKNDLSNLAGGNLLRAMRGMEDVSRRMRDEQGKQPSMAKYDKRRDLDGGDWDF</sequence>
<reference evidence="3 4" key="1">
    <citation type="journal article" date="2005" name="Science">
        <title>The genome of the basidiomycetous yeast and human pathogen Cryptococcus neoformans.</title>
        <authorList>
            <person name="Loftus B.J."/>
            <person name="Fung E."/>
            <person name="Roncaglia P."/>
            <person name="Rowley D."/>
            <person name="Amedeo P."/>
            <person name="Bruno D."/>
            <person name="Vamathevan J."/>
            <person name="Miranda M."/>
            <person name="Anderson I.J."/>
            <person name="Fraser J.A."/>
            <person name="Allen J.E."/>
            <person name="Bosdet I.E."/>
            <person name="Brent M.R."/>
            <person name="Chiu R."/>
            <person name="Doering T.L."/>
            <person name="Donlin M.J."/>
            <person name="D'Souza C.A."/>
            <person name="Fox D.S."/>
            <person name="Grinberg V."/>
            <person name="Fu J."/>
            <person name="Fukushima M."/>
            <person name="Haas B.J."/>
            <person name="Huang J.C."/>
            <person name="Janbon G."/>
            <person name="Jones S.J."/>
            <person name="Koo H.L."/>
            <person name="Krzywinski M.I."/>
            <person name="Kwon-Chung J.K."/>
            <person name="Lengeler K.B."/>
            <person name="Maiti R."/>
            <person name="Marra M.A."/>
            <person name="Marra R.E."/>
            <person name="Mathewson C.A."/>
            <person name="Mitchell T.G."/>
            <person name="Pertea M."/>
            <person name="Riggs F.R."/>
            <person name="Salzberg S.L."/>
            <person name="Schein J.E."/>
            <person name="Shvartsbeyn A."/>
            <person name="Shin H."/>
            <person name="Shumway M."/>
            <person name="Specht C.A."/>
            <person name="Suh B.B."/>
            <person name="Tenney A."/>
            <person name="Utterback T.R."/>
            <person name="Wickes B.L."/>
            <person name="Wortman J.R."/>
            <person name="Wye N.H."/>
            <person name="Kronstad J.W."/>
            <person name="Lodge J.K."/>
            <person name="Heitman J."/>
            <person name="Davis R.W."/>
            <person name="Fraser C.M."/>
            <person name="Hyman R.W."/>
        </authorList>
    </citation>
    <scope>NUCLEOTIDE SEQUENCE [LARGE SCALE GENOMIC DNA]</scope>
    <source>
        <strain evidence="4">JEC21 / ATCC MYA-565</strain>
    </source>
</reference>
<dbReference type="eggNOG" id="KOG4127">
    <property type="taxonomic scope" value="Eukaryota"/>
</dbReference>
<dbReference type="OMA" id="CDHPRNI"/>
<dbReference type="VEuPathDB" id="FungiDB:CNC05890"/>
<dbReference type="Pfam" id="PF01244">
    <property type="entry name" value="Peptidase_M19"/>
    <property type="match status" value="1"/>
</dbReference>
<dbReference type="RefSeq" id="XP_569812.1">
    <property type="nucleotide sequence ID" value="XM_569812.2"/>
</dbReference>
<dbReference type="EC" id="3.4.13.19" evidence="1"/>
<gene>
    <name evidence="3" type="ordered locus">CNC05890</name>
</gene>
<dbReference type="InParanoid" id="Q5KJN6"/>
<name>Q5KJN6_CRYD1</name>
<keyword evidence="1" id="KW-0645">Protease</keyword>
<dbReference type="PaxDb" id="214684-Q5KJN6"/>
<keyword evidence="4" id="KW-1185">Reference proteome</keyword>
<dbReference type="GO" id="GO:0070573">
    <property type="term" value="F:metallodipeptidase activity"/>
    <property type="evidence" value="ECO:0007669"/>
    <property type="project" value="InterPro"/>
</dbReference>
<dbReference type="InterPro" id="IPR008257">
    <property type="entry name" value="Pept_M19"/>
</dbReference>
<comment type="catalytic activity">
    <reaction evidence="1">
        <text>an L-aminoacyl-L-amino acid + H2O = 2 an L-alpha-amino acid</text>
        <dbReference type="Rhea" id="RHEA:48940"/>
        <dbReference type="ChEBI" id="CHEBI:15377"/>
        <dbReference type="ChEBI" id="CHEBI:59869"/>
        <dbReference type="ChEBI" id="CHEBI:77460"/>
        <dbReference type="EC" id="3.4.13.19"/>
    </reaction>
</comment>
<dbReference type="SUPFAM" id="SSF51556">
    <property type="entry name" value="Metallo-dependent hydrolases"/>
    <property type="match status" value="1"/>
</dbReference>
<dbReference type="GO" id="GO:0046872">
    <property type="term" value="F:metal ion binding"/>
    <property type="evidence" value="ECO:0007669"/>
    <property type="project" value="UniProtKB-UniRule"/>
</dbReference>
<keyword evidence="1" id="KW-0378">Hydrolase</keyword>
<proteinExistence type="inferred from homology"/>